<dbReference type="UniPathway" id="UPA00143"/>
<dbReference type="GO" id="GO:0016567">
    <property type="term" value="P:protein ubiquitination"/>
    <property type="evidence" value="ECO:0007669"/>
    <property type="project" value="UniProtKB-UniPathway"/>
</dbReference>
<dbReference type="SMART" id="SM00184">
    <property type="entry name" value="RING"/>
    <property type="match status" value="1"/>
</dbReference>
<organism evidence="3 4">
    <name type="scientific">Citrus sinensis</name>
    <name type="common">Sweet orange</name>
    <name type="synonym">Citrus aurantium var. sinensis</name>
    <dbReference type="NCBI Taxonomy" id="2711"/>
    <lineage>
        <taxon>Eukaryota</taxon>
        <taxon>Viridiplantae</taxon>
        <taxon>Streptophyta</taxon>
        <taxon>Embryophyta</taxon>
        <taxon>Tracheophyta</taxon>
        <taxon>Spermatophyta</taxon>
        <taxon>Magnoliopsida</taxon>
        <taxon>eudicotyledons</taxon>
        <taxon>Gunneridae</taxon>
        <taxon>Pentapetalae</taxon>
        <taxon>rosids</taxon>
        <taxon>malvids</taxon>
        <taxon>Sapindales</taxon>
        <taxon>Rutaceae</taxon>
        <taxon>Aurantioideae</taxon>
        <taxon>Citrus</taxon>
    </lineage>
</organism>
<feature type="domain" description="RING-type" evidence="2">
    <location>
        <begin position="105"/>
        <end position="147"/>
    </location>
</feature>
<dbReference type="AlphaFoldDB" id="A0A067EI39"/>
<dbReference type="PANTHER" id="PTHR45676:SF178">
    <property type="entry name" value="RING-TYPE E3 UBIQUITIN TRANSFERASE"/>
    <property type="match status" value="1"/>
</dbReference>
<dbReference type="InterPro" id="IPR001841">
    <property type="entry name" value="Znf_RING"/>
</dbReference>
<dbReference type="SUPFAM" id="SSF57850">
    <property type="entry name" value="RING/U-box"/>
    <property type="match status" value="1"/>
</dbReference>
<protein>
    <recommendedName>
        <fullName evidence="2">RING-type domain-containing protein</fullName>
    </recommendedName>
</protein>
<dbReference type="EMBL" id="KK784992">
    <property type="protein sequence ID" value="KDO54844.1"/>
    <property type="molecule type" value="Genomic_DNA"/>
</dbReference>
<proteinExistence type="predicted"/>
<dbReference type="PANTHER" id="PTHR45676">
    <property type="entry name" value="RING-H2 FINGER PROTEIN ATL51-RELATED"/>
    <property type="match status" value="1"/>
</dbReference>
<dbReference type="eggNOG" id="KOG0800">
    <property type="taxonomic scope" value="Eukaryota"/>
</dbReference>
<evidence type="ECO:0000313" key="3">
    <source>
        <dbReference type="EMBL" id="KDO54844.1"/>
    </source>
</evidence>
<evidence type="ECO:0000259" key="2">
    <source>
        <dbReference type="PROSITE" id="PS50089"/>
    </source>
</evidence>
<keyword evidence="1" id="KW-0863">Zinc-finger</keyword>
<dbReference type="InterPro" id="IPR013083">
    <property type="entry name" value="Znf_RING/FYVE/PHD"/>
</dbReference>
<dbReference type="Proteomes" id="UP000027120">
    <property type="component" value="Unassembled WGS sequence"/>
</dbReference>
<dbReference type="PROSITE" id="PS50089">
    <property type="entry name" value="ZF_RING_2"/>
    <property type="match status" value="1"/>
</dbReference>
<name>A0A067EI39_CITSI</name>
<dbReference type="GO" id="GO:0061630">
    <property type="term" value="F:ubiquitin protein ligase activity"/>
    <property type="evidence" value="ECO:0000318"/>
    <property type="project" value="GO_Central"/>
</dbReference>
<dbReference type="Pfam" id="PF13639">
    <property type="entry name" value="zf-RING_2"/>
    <property type="match status" value="1"/>
</dbReference>
<dbReference type="GO" id="GO:0006511">
    <property type="term" value="P:ubiquitin-dependent protein catabolic process"/>
    <property type="evidence" value="ECO:0000318"/>
    <property type="project" value="GO_Central"/>
</dbReference>
<dbReference type="PaxDb" id="2711-XP_006470578.1"/>
<keyword evidence="1" id="KW-0862">Zinc</keyword>
<gene>
    <name evidence="3" type="ORF">CISIN_1g046932mg</name>
</gene>
<accession>A0A067EI39</accession>
<reference evidence="3 4" key="1">
    <citation type="submission" date="2014-04" db="EMBL/GenBank/DDBJ databases">
        <authorList>
            <consortium name="International Citrus Genome Consortium"/>
            <person name="Gmitter F."/>
            <person name="Chen C."/>
            <person name="Farmerie W."/>
            <person name="Harkins T."/>
            <person name="Desany B."/>
            <person name="Mohiuddin M."/>
            <person name="Kodira C."/>
            <person name="Borodovsky M."/>
            <person name="Lomsadze A."/>
            <person name="Burns P."/>
            <person name="Jenkins J."/>
            <person name="Prochnik S."/>
            <person name="Shu S."/>
            <person name="Chapman J."/>
            <person name="Pitluck S."/>
            <person name="Schmutz J."/>
            <person name="Rokhsar D."/>
        </authorList>
    </citation>
    <scope>NUCLEOTIDE SEQUENCE</scope>
</reference>
<keyword evidence="1" id="KW-0479">Metal-binding</keyword>
<evidence type="ECO:0000256" key="1">
    <source>
        <dbReference type="PROSITE-ProRule" id="PRU00175"/>
    </source>
</evidence>
<keyword evidence="4" id="KW-1185">Reference proteome</keyword>
<dbReference type="GO" id="GO:0008270">
    <property type="term" value="F:zinc ion binding"/>
    <property type="evidence" value="ECO:0007669"/>
    <property type="project" value="UniProtKB-KW"/>
</dbReference>
<sequence length="162" mass="18428">MEQMNELEIAISKAELLLRLGNWSTHCSAFDCGDQEQLEFVRLETMTKNLAMSRAQTQQKDFKTALMEVELQVSIHLAKLLEPTIDPALACTTALSVDGEDGIVCGVCQEEMEKEHEARAIMECMHMFHDSCILKWLKINNTCPLCRATCKPKKLHFQEIKI</sequence>
<dbReference type="Gene3D" id="3.30.40.10">
    <property type="entry name" value="Zinc/RING finger domain, C3HC4 (zinc finger)"/>
    <property type="match status" value="1"/>
</dbReference>
<evidence type="ECO:0000313" key="4">
    <source>
        <dbReference type="Proteomes" id="UP000027120"/>
    </source>
</evidence>